<sequence length="190" mass="20316">MLAPLAYAAQSDGQHQDLRAHLDDMLKTSGYTDVRIAPEAYVIHARDADGNSVVVSISPDSFAELKTVGLENSSSRTAQPSASGKYVELPKTDELSSKLVGLDIYSSSNQDIGQIKDIALDPQGDVAAYIVSVGGFLGVDQHYVAVRPSAVNVTYDASAKKWHAAMDATANQLKAAPEFKYSGRWSSNPI</sequence>
<dbReference type="Gene3D" id="2.30.30.240">
    <property type="entry name" value="PRC-barrel domain"/>
    <property type="match status" value="1"/>
</dbReference>
<dbReference type="AlphaFoldDB" id="A0A0R3MP93"/>
<dbReference type="Pfam" id="PF05239">
    <property type="entry name" value="PRC"/>
    <property type="match status" value="1"/>
</dbReference>
<dbReference type="Proteomes" id="UP000052023">
    <property type="component" value="Unassembled WGS sequence"/>
</dbReference>
<keyword evidence="3" id="KW-1185">Reference proteome</keyword>
<dbReference type="PANTHER" id="PTHR36505">
    <property type="entry name" value="BLR1072 PROTEIN"/>
    <property type="match status" value="1"/>
</dbReference>
<dbReference type="SUPFAM" id="SSF50346">
    <property type="entry name" value="PRC-barrel domain"/>
    <property type="match status" value="1"/>
</dbReference>
<dbReference type="PANTHER" id="PTHR36505:SF1">
    <property type="entry name" value="BLR1072 PROTEIN"/>
    <property type="match status" value="1"/>
</dbReference>
<dbReference type="InterPro" id="IPR011033">
    <property type="entry name" value="PRC_barrel-like_sf"/>
</dbReference>
<evidence type="ECO:0000313" key="3">
    <source>
        <dbReference type="Proteomes" id="UP000052023"/>
    </source>
</evidence>
<proteinExistence type="predicted"/>
<reference evidence="2 3" key="1">
    <citation type="submission" date="2014-03" db="EMBL/GenBank/DDBJ databases">
        <title>Bradyrhizobium valentinum sp. nov., isolated from effective nodules of Lupinus mariae-josephae, a lupine endemic of basic-lime soils in Eastern Spain.</title>
        <authorList>
            <person name="Duran D."/>
            <person name="Rey L."/>
            <person name="Navarro A."/>
            <person name="Busquets A."/>
            <person name="Imperial J."/>
            <person name="Ruiz-Argueso T."/>
        </authorList>
    </citation>
    <scope>NUCLEOTIDE SEQUENCE [LARGE SCALE GENOMIC DNA]</scope>
    <source>
        <strain evidence="2 3">Ro19</strain>
    </source>
</reference>
<protein>
    <recommendedName>
        <fullName evidence="1">PRC-barrel domain-containing protein</fullName>
    </recommendedName>
</protein>
<dbReference type="EMBL" id="LLYA01000185">
    <property type="protein sequence ID" value="KRR19453.1"/>
    <property type="molecule type" value="Genomic_DNA"/>
</dbReference>
<accession>A0A0R3MP93</accession>
<feature type="domain" description="PRC-barrel" evidence="1">
    <location>
        <begin position="95"/>
        <end position="146"/>
    </location>
</feature>
<evidence type="ECO:0000313" key="2">
    <source>
        <dbReference type="EMBL" id="KRR19453.1"/>
    </source>
</evidence>
<gene>
    <name evidence="2" type="ORF">CQ13_33655</name>
</gene>
<organism evidence="2 3">
    <name type="scientific">Bradyrhizobium retamae</name>
    <dbReference type="NCBI Taxonomy" id="1300035"/>
    <lineage>
        <taxon>Bacteria</taxon>
        <taxon>Pseudomonadati</taxon>
        <taxon>Pseudomonadota</taxon>
        <taxon>Alphaproteobacteria</taxon>
        <taxon>Hyphomicrobiales</taxon>
        <taxon>Nitrobacteraceae</taxon>
        <taxon>Bradyrhizobium</taxon>
    </lineage>
</organism>
<name>A0A0R3MP93_9BRAD</name>
<dbReference type="InterPro" id="IPR027275">
    <property type="entry name" value="PRC-brl_dom"/>
</dbReference>
<evidence type="ECO:0000259" key="1">
    <source>
        <dbReference type="Pfam" id="PF05239"/>
    </source>
</evidence>
<comment type="caution">
    <text evidence="2">The sequence shown here is derived from an EMBL/GenBank/DDBJ whole genome shotgun (WGS) entry which is preliminary data.</text>
</comment>